<comment type="caution">
    <text evidence="1">The sequence shown here is derived from an EMBL/GenBank/DDBJ whole genome shotgun (WGS) entry which is preliminary data.</text>
</comment>
<reference evidence="1" key="1">
    <citation type="submission" date="2019-11" db="EMBL/GenBank/DDBJ databases">
        <title>Nori genome reveals adaptations in red seaweeds to the harsh intertidal environment.</title>
        <authorList>
            <person name="Wang D."/>
            <person name="Mao Y."/>
        </authorList>
    </citation>
    <scope>NUCLEOTIDE SEQUENCE</scope>
    <source>
        <tissue evidence="1">Gametophyte</tissue>
    </source>
</reference>
<organism evidence="1 2">
    <name type="scientific">Pyropia yezoensis</name>
    <name type="common">Susabi-nori</name>
    <name type="synonym">Porphyra yezoensis</name>
    <dbReference type="NCBI Taxonomy" id="2788"/>
    <lineage>
        <taxon>Eukaryota</taxon>
        <taxon>Rhodophyta</taxon>
        <taxon>Bangiophyceae</taxon>
        <taxon>Bangiales</taxon>
        <taxon>Bangiaceae</taxon>
        <taxon>Pyropia</taxon>
    </lineage>
</organism>
<keyword evidence="2" id="KW-1185">Reference proteome</keyword>
<dbReference type="EMBL" id="CM020618">
    <property type="protein sequence ID" value="KAK1857513.1"/>
    <property type="molecule type" value="Genomic_DNA"/>
</dbReference>
<name>A0ACC3BI15_PYRYE</name>
<proteinExistence type="predicted"/>
<gene>
    <name evidence="1" type="ORF">I4F81_000130</name>
</gene>
<protein>
    <submittedName>
        <fullName evidence="1">Uncharacterized protein</fullName>
    </submittedName>
</protein>
<sequence>MSWPLSMAPPADGSAFAPPPLLLGRPPTAAPGWRLCRWHGGDGWRRAAAAATTRVASAAPVLRPAAAPRATAAAAGTSSPPGGSGTSPAAPGPPPRTAASAGATVTVVVPGKFDAFHAGHLALVRAAAATARGVRGRGDGGDDGHGGGGGRGDGGAAAAAPPIAITLVTFSGMAAALRWPPRATVVAPADIPPILRDWGRAVGAPVSLRILPFEAVRQLSPAAFLDFLVASPAGGGDATTNGGEQPRAATSGDGSGGDGADGGGGGGGSGGGGGGGAVAAVPSPVAGLAGLGASAVVCGEDWRFGHRAAAGVEELRALAPARGLAVTVVGKVPVGGAAVSSTRVRSALDAGEVWLAGQLMGRPHRLWGQVLGSVDGEDDAAAAASGGGVMTGEFINQVPAAGAYAVVVRVRGRAAPLHTLAQVRPGGLRVDLEAVEGELPCTECEVSIDFVERVGGA</sequence>
<evidence type="ECO:0000313" key="2">
    <source>
        <dbReference type="Proteomes" id="UP000798662"/>
    </source>
</evidence>
<dbReference type="Proteomes" id="UP000798662">
    <property type="component" value="Chromosome 1"/>
</dbReference>
<evidence type="ECO:0000313" key="1">
    <source>
        <dbReference type="EMBL" id="KAK1857513.1"/>
    </source>
</evidence>
<accession>A0ACC3BI15</accession>